<dbReference type="EMBL" id="JASBWV010000004">
    <property type="protein sequence ID" value="KAJ9126577.1"/>
    <property type="molecule type" value="Genomic_DNA"/>
</dbReference>
<keyword evidence="2" id="KW-1185">Reference proteome</keyword>
<dbReference type="Proteomes" id="UP001234202">
    <property type="component" value="Unassembled WGS sequence"/>
</dbReference>
<sequence>MISGRNLPSQNGEEFYSCSPFHVRFGKLQVLRAGEKKVQLQLPDNLPEPFEAPFWMKVGEAGEAFFVVETDEEVPEELQTSPVISATEVSPLLPATFGDESHQNGAKDEHDLSATQKPFGQGRGDVTTPESPGRLQGHEPDFLNLDDEVDSNRTPSQQHASLGNTPRMASIALPGLKNVPPLLNIKVPKEHAASSASPSTILNAATSLLPSFLHSSTATSNRDKSVTTKENAEATQPIPSNPLEGEGDSHELFRAQKIEDYVKDHRRVRSRTGSTSSVSSSQRKPGAGADTRFNDRADAHLPHVAAGEGEGPDVQYTKDAVLDAMGYHADTYQAETDTSEQEQHDALQDSALVSAQVLSENMSLGDSITLESENHLIQFAQDLLVSAGAPVNDLETSKAPGQPAYQPSAPITSQDVVVREIARRLNSLSVEDSTSFKQNGDAKALRAASQDPDRLIPRRDNFTRGQSEPPPDTNHTSDVSQVPQSESPSPYPEDVPDYTWEWGGFPMKTPGIAEQEFNFKSSEEKSAKPDSKLPQIHKLAKEELVRSNSTPLAAKSKENTSTAERPKLGSQHAQTAPVLPDDAHGSSQGGLQGQHGHGGKLKNDEDDPFKFMLDTLTECHIFELSICAPDDNTDVEVTQADFDHHRVTFRSFVEDPSIVDDPNLVIKYGNSFLTWQNASPVLAALAVYRRSLLPPTAATAPQKPSSGLHAPSAQSKASNGYAWSRWWRRGQSAGIPLDNSSPATAGPLPPPQQISSKQNGETVQSAAEPKMVTDVAPLNQDGKKYYAKTLRLTSDQLKSLRLKVGANKIVFSVNSSYSGVASCTARIFLWEEDDRVVISDIDGTITKSDALGHVFAAIGRDWTHLGVAKLYTDICNNGYKIMYLTSRAIGQADSTRDYLKSISQGSYQLPEGPVIMSPDRLFTSLHREVIMRKPEIFKMACLRDIQRLFGNGAKTAFYAGFGNRITDAMSYRSVNVPSSRIFTIDSGGEVKMELLELAGYKSSYIHMTDLVDQMFPPVNRKLQPEYTDFNYWRPAIPDIPLPDLTPASPALSATSESSRLGLLRNMATGIARRASRQTITNEGSKSPQSQTSRPTSPLVGPSIVAGDTDFDSMSESEDVLHDRTSARGSSMPGSLPGSFDDRADYLNEEFFDQRYRNDNHEDQYQRKDRNGNPTPDDEYDYNDQGGHSEDDVYPEMFDDDLLATGEMSKVPF</sequence>
<proteinExistence type="predicted"/>
<protein>
    <submittedName>
        <fullName evidence="1">Uncharacterized protein</fullName>
    </submittedName>
</protein>
<accession>A0ACC2XRI2</accession>
<name>A0ACC2XRI2_9TREE</name>
<gene>
    <name evidence="1" type="ORF">QFC24_001605</name>
</gene>
<evidence type="ECO:0000313" key="1">
    <source>
        <dbReference type="EMBL" id="KAJ9126577.1"/>
    </source>
</evidence>
<evidence type="ECO:0000313" key="2">
    <source>
        <dbReference type="Proteomes" id="UP001234202"/>
    </source>
</evidence>
<organism evidence="1 2">
    <name type="scientific">Naganishia onofrii</name>
    <dbReference type="NCBI Taxonomy" id="1851511"/>
    <lineage>
        <taxon>Eukaryota</taxon>
        <taxon>Fungi</taxon>
        <taxon>Dikarya</taxon>
        <taxon>Basidiomycota</taxon>
        <taxon>Agaricomycotina</taxon>
        <taxon>Tremellomycetes</taxon>
        <taxon>Filobasidiales</taxon>
        <taxon>Filobasidiaceae</taxon>
        <taxon>Naganishia</taxon>
    </lineage>
</organism>
<comment type="caution">
    <text evidence="1">The sequence shown here is derived from an EMBL/GenBank/DDBJ whole genome shotgun (WGS) entry which is preliminary data.</text>
</comment>
<reference evidence="1" key="1">
    <citation type="submission" date="2023-04" db="EMBL/GenBank/DDBJ databases">
        <title>Draft Genome sequencing of Naganishia species isolated from polar environments using Oxford Nanopore Technology.</title>
        <authorList>
            <person name="Leo P."/>
            <person name="Venkateswaran K."/>
        </authorList>
    </citation>
    <scope>NUCLEOTIDE SEQUENCE</scope>
    <source>
        <strain evidence="1">DBVPG 5303</strain>
    </source>
</reference>